<evidence type="ECO:0000256" key="8">
    <source>
        <dbReference type="SAM" id="SignalP"/>
    </source>
</evidence>
<keyword evidence="5 7" id="KW-0472">Membrane</keyword>
<protein>
    <submittedName>
        <fullName evidence="16">Transmembrane protein 132C</fullName>
    </submittedName>
</protein>
<evidence type="ECO:0000313" key="17">
    <source>
        <dbReference type="Proteomes" id="UP000261640"/>
    </source>
</evidence>
<sequence>CCLLMLVLISELINCLSFVLIHLQFQYSSIPTYLPVNYQLLNTDLAFFLKEANQDFMRNSSLMSRTEPFFIYQARSLPSVNASYGPVSVVQPVPLELLQSPGMFPASSVFTFNWKVQTFIMNTKIHLAKPKVQVLFYVAGRDWDDYSTIDKLPCVHMFAFHETQEVRGTCQLKGELGLCVAELEPLANWFSPPSVVPGRQRNLEVSEGTPVELYYMLQSTEAGECHSEEARKENFIRSSQEGLFGSYTSTPLRRIGGVRLYQNAIPPSLAEHRLDNNFMVLVPATPMRQRETISAFITASAHSPVEMFTLRSEMGVQRVLQVDLKMESFPEPLGSRWMAWQVEYPASHATTQEAETEIRLAQEDLVGIVPLAMDSEILNTAVLTGKTVAVPVKVVTIGTDASVNDVSEAVKCCSTDEDVVKVSDRCDYVFVNGKEMKGKVKMMVNFTYGYMNAQLELNVWIPRLPLQIEVSDTELSQIKGWRVPIVATSQRATRESEDEDDEDRRGRSCTLQYQHTMIRVLTHFIAESADPRGQTNFMLGSDWQVDITELVWDFLKVEDPQIAQLLDRRILVGLDMGMTTVQVLSPLSDSILAEKTITVVDDKVTITELGVQLVTGLSMSLQLSPGSNRAILATTTTQAVLQNPKQEALISAWLQFSDGSVAPLDLYNPDFFVLTATSLDEEVVTVHQDPSWKWPVIVTEAEGQGLLVRVEMTVCEICQKFKRRSILAAGNCNVRVKFGHSDNSRGGGSDYGPDGDDMENRGSSISDIEDGNTPIDFADFPAQVDLPHGRNMDDDLIQTTRGLTDLEIGMYALLGVFCLAILVFLINCISYTLKYRHKELSTEGQENMNHAHDWVWLGNEAELLESQISLSPQQDEQTSMIDSSSGLEEGSHLLNGGSAQKNVQGQVHRAADSGCIAKDSKGDSPTTKRKRVKFTTFTTIPSDNSYPTVNTLTGSHSEDIKWVCQDVELGDSKELRNYMERLNDSALKEVA</sequence>
<feature type="compositionally biased region" description="Polar residues" evidence="6">
    <location>
        <begin position="870"/>
        <end position="882"/>
    </location>
</feature>
<dbReference type="GO" id="GO:0016020">
    <property type="term" value="C:membrane"/>
    <property type="evidence" value="ECO:0007669"/>
    <property type="project" value="UniProtKB-SubCell"/>
</dbReference>
<feature type="signal peptide" evidence="8">
    <location>
        <begin position="1"/>
        <end position="17"/>
    </location>
</feature>
<keyword evidence="8" id="KW-0732">Signal</keyword>
<dbReference type="InterPro" id="IPR031437">
    <property type="entry name" value="Ig_TMEM132_4th"/>
</dbReference>
<evidence type="ECO:0000256" key="4">
    <source>
        <dbReference type="ARBA" id="ARBA00022989"/>
    </source>
</evidence>
<keyword evidence="17" id="KW-1185">Reference proteome</keyword>
<dbReference type="PANTHER" id="PTHR13388">
    <property type="entry name" value="DETONATOR, ISOFORM E"/>
    <property type="match status" value="1"/>
</dbReference>
<evidence type="ECO:0000256" key="1">
    <source>
        <dbReference type="ARBA" id="ARBA00004479"/>
    </source>
</evidence>
<reference evidence="16" key="1">
    <citation type="submission" date="2025-08" db="UniProtKB">
        <authorList>
            <consortium name="Ensembl"/>
        </authorList>
    </citation>
    <scope>IDENTIFICATION</scope>
</reference>
<dbReference type="Pfam" id="PF23487">
    <property type="entry name" value="Ig_TMEM132_6th"/>
    <property type="match status" value="1"/>
</dbReference>
<dbReference type="Pfam" id="PF23486">
    <property type="entry name" value="Ig_TMEM132_5th"/>
    <property type="match status" value="1"/>
</dbReference>
<feature type="transmembrane region" description="Helical" evidence="7">
    <location>
        <begin position="808"/>
        <end position="829"/>
    </location>
</feature>
<comment type="subcellular location">
    <subcellularLocation>
        <location evidence="1">Membrane</location>
        <topology evidence="1">Single-pass type I membrane protein</topology>
    </subcellularLocation>
</comment>
<feature type="domain" description="Transmembrane protein TMEM132 fifth" evidence="14">
    <location>
        <begin position="467"/>
        <end position="604"/>
    </location>
</feature>
<dbReference type="PANTHER" id="PTHR13388:SF4">
    <property type="entry name" value="TRANSMEMBRANE PROTEIN 132C"/>
    <property type="match status" value="1"/>
</dbReference>
<comment type="similarity">
    <text evidence="2">Belongs to the TMEM132 family.</text>
</comment>
<dbReference type="InterPro" id="IPR055424">
    <property type="entry name" value="Ig_TMEM132_6th"/>
</dbReference>
<dbReference type="Pfam" id="PF23481">
    <property type="entry name" value="Ig_TMEM132_2nd"/>
    <property type="match status" value="1"/>
</dbReference>
<dbReference type="Pfam" id="PF15706">
    <property type="entry name" value="TMEM132_C"/>
    <property type="match status" value="1"/>
</dbReference>
<evidence type="ECO:0000259" key="14">
    <source>
        <dbReference type="Pfam" id="PF23486"/>
    </source>
</evidence>
<feature type="domain" description="Transmembrane protein family 132 fourth" evidence="11">
    <location>
        <begin position="367"/>
        <end position="464"/>
    </location>
</feature>
<dbReference type="Proteomes" id="UP000261640">
    <property type="component" value="Unplaced"/>
</dbReference>
<evidence type="ECO:0000259" key="10">
    <source>
        <dbReference type="Pfam" id="PF15706"/>
    </source>
</evidence>
<organism evidence="16 17">
    <name type="scientific">Mastacembelus armatus</name>
    <name type="common">zig-zag eel</name>
    <dbReference type="NCBI Taxonomy" id="205130"/>
    <lineage>
        <taxon>Eukaryota</taxon>
        <taxon>Metazoa</taxon>
        <taxon>Chordata</taxon>
        <taxon>Craniata</taxon>
        <taxon>Vertebrata</taxon>
        <taxon>Euteleostomi</taxon>
        <taxon>Actinopterygii</taxon>
        <taxon>Neopterygii</taxon>
        <taxon>Teleostei</taxon>
        <taxon>Neoteleostei</taxon>
        <taxon>Acanthomorphata</taxon>
        <taxon>Anabantaria</taxon>
        <taxon>Synbranchiformes</taxon>
        <taxon>Mastacembelidae</taxon>
        <taxon>Mastacembelus</taxon>
    </lineage>
</organism>
<feature type="chain" id="PRO_5031443296" evidence="8">
    <location>
        <begin position="18"/>
        <end position="991"/>
    </location>
</feature>
<evidence type="ECO:0000259" key="9">
    <source>
        <dbReference type="Pfam" id="PF15705"/>
    </source>
</evidence>
<evidence type="ECO:0000313" key="16">
    <source>
        <dbReference type="Ensembl" id="ENSMAMP00000049316.1"/>
    </source>
</evidence>
<proteinExistence type="inferred from homology"/>
<dbReference type="InterPro" id="IPR055423">
    <property type="entry name" value="Ig_TMEM132_5th"/>
</dbReference>
<feature type="domain" description="Transmembrane protein TMEM132 C-terminal" evidence="10">
    <location>
        <begin position="780"/>
        <end position="862"/>
    </location>
</feature>
<evidence type="ECO:0000256" key="5">
    <source>
        <dbReference type="ARBA" id="ARBA00023136"/>
    </source>
</evidence>
<evidence type="ECO:0000259" key="12">
    <source>
        <dbReference type="Pfam" id="PF23039"/>
    </source>
</evidence>
<feature type="domain" description="Transmembrane protein TMEM132 N-terminal" evidence="9">
    <location>
        <begin position="36"/>
        <end position="98"/>
    </location>
</feature>
<evidence type="ECO:0000259" key="15">
    <source>
        <dbReference type="Pfam" id="PF23487"/>
    </source>
</evidence>
<feature type="compositionally biased region" description="Low complexity" evidence="6">
    <location>
        <begin position="883"/>
        <end position="898"/>
    </location>
</feature>
<dbReference type="Pfam" id="PF15705">
    <property type="entry name" value="TMEM132_N"/>
    <property type="match status" value="1"/>
</dbReference>
<dbReference type="InterPro" id="IPR031436">
    <property type="entry name" value="TMEM132_C"/>
</dbReference>
<keyword evidence="3 7" id="KW-0812">Transmembrane</keyword>
<dbReference type="InterPro" id="IPR055421">
    <property type="entry name" value="TMEM132_3rd"/>
</dbReference>
<keyword evidence="4 7" id="KW-1133">Transmembrane helix</keyword>
<name>A0A7N8XQU1_9TELE</name>
<dbReference type="Ensembl" id="ENSMAMT00000037138.1">
    <property type="protein sequence ID" value="ENSMAMP00000049316.1"/>
    <property type="gene ID" value="ENSMAMG00000005353.2"/>
</dbReference>
<dbReference type="Pfam" id="PF16070">
    <property type="entry name" value="Ig_TMEM132_4th"/>
    <property type="match status" value="1"/>
</dbReference>
<dbReference type="InterPro" id="IPR055422">
    <property type="entry name" value="Ig_TMEM132_2nd"/>
</dbReference>
<accession>A0A7N8XQU1</accession>
<feature type="domain" description="Transmembrane protein TMEM132 sixth" evidence="15">
    <location>
        <begin position="605"/>
        <end position="720"/>
    </location>
</feature>
<feature type="region of interest" description="Disordered" evidence="6">
    <location>
        <begin position="870"/>
        <end position="898"/>
    </location>
</feature>
<evidence type="ECO:0000256" key="3">
    <source>
        <dbReference type="ARBA" id="ARBA00022692"/>
    </source>
</evidence>
<feature type="domain" description="Transmembrane protein TMEM132 cohesin-like" evidence="12">
    <location>
        <begin position="312"/>
        <end position="365"/>
    </location>
</feature>
<evidence type="ECO:0000259" key="13">
    <source>
        <dbReference type="Pfam" id="PF23481"/>
    </source>
</evidence>
<evidence type="ECO:0000256" key="7">
    <source>
        <dbReference type="SAM" id="Phobius"/>
    </source>
</evidence>
<dbReference type="Pfam" id="PF23039">
    <property type="entry name" value="TMEM132_3rd"/>
    <property type="match status" value="1"/>
</dbReference>
<reference evidence="16" key="2">
    <citation type="submission" date="2025-09" db="UniProtKB">
        <authorList>
            <consortium name="Ensembl"/>
        </authorList>
    </citation>
    <scope>IDENTIFICATION</scope>
</reference>
<evidence type="ECO:0000259" key="11">
    <source>
        <dbReference type="Pfam" id="PF16070"/>
    </source>
</evidence>
<evidence type="ECO:0000256" key="2">
    <source>
        <dbReference type="ARBA" id="ARBA00006166"/>
    </source>
</evidence>
<evidence type="ECO:0000256" key="6">
    <source>
        <dbReference type="SAM" id="MobiDB-lite"/>
    </source>
</evidence>
<dbReference type="InterPro" id="IPR031435">
    <property type="entry name" value="TMEM132_N"/>
</dbReference>
<feature type="domain" description="Transmembrane protein TMEM132 second Ig-like" evidence="13">
    <location>
        <begin position="115"/>
        <end position="248"/>
    </location>
</feature>
<dbReference type="InterPro" id="IPR026307">
    <property type="entry name" value="TMEM132"/>
</dbReference>
<dbReference type="AlphaFoldDB" id="A0A7N8XQU1"/>
<dbReference type="GeneTree" id="ENSGT00940000154702"/>